<proteinExistence type="predicted"/>
<dbReference type="EMBL" id="CAJNNV010007851">
    <property type="protein sequence ID" value="CAE8595452.1"/>
    <property type="molecule type" value="Genomic_DNA"/>
</dbReference>
<feature type="region of interest" description="Disordered" evidence="1">
    <location>
        <begin position="31"/>
        <end position="66"/>
    </location>
</feature>
<accession>A0A813E937</accession>
<organism evidence="2 3">
    <name type="scientific">Polarella glacialis</name>
    <name type="common">Dinoflagellate</name>
    <dbReference type="NCBI Taxonomy" id="89957"/>
    <lineage>
        <taxon>Eukaryota</taxon>
        <taxon>Sar</taxon>
        <taxon>Alveolata</taxon>
        <taxon>Dinophyceae</taxon>
        <taxon>Suessiales</taxon>
        <taxon>Suessiaceae</taxon>
        <taxon>Polarella</taxon>
    </lineage>
</organism>
<keyword evidence="3" id="KW-1185">Reference proteome</keyword>
<name>A0A813E937_POLGL</name>
<dbReference type="Proteomes" id="UP000654075">
    <property type="component" value="Unassembled WGS sequence"/>
</dbReference>
<sequence>MVIVASGRQSLALQRRKSALAHTIVDCATEPPKCETNIRPCSNKNKNKNNNNNNNNDNNNNDHKNSEHNMLLMAIKSRQRVVNGLPVLCNPYRTYYRKWLV</sequence>
<protein>
    <submittedName>
        <fullName evidence="2">Uncharacterized protein</fullName>
    </submittedName>
</protein>
<feature type="compositionally biased region" description="Low complexity" evidence="1">
    <location>
        <begin position="48"/>
        <end position="59"/>
    </location>
</feature>
<reference evidence="2" key="1">
    <citation type="submission" date="2021-02" db="EMBL/GenBank/DDBJ databases">
        <authorList>
            <person name="Dougan E. K."/>
            <person name="Rhodes N."/>
            <person name="Thang M."/>
            <person name="Chan C."/>
        </authorList>
    </citation>
    <scope>NUCLEOTIDE SEQUENCE</scope>
</reference>
<evidence type="ECO:0000313" key="2">
    <source>
        <dbReference type="EMBL" id="CAE8595452.1"/>
    </source>
</evidence>
<comment type="caution">
    <text evidence="2">The sequence shown here is derived from an EMBL/GenBank/DDBJ whole genome shotgun (WGS) entry which is preliminary data.</text>
</comment>
<evidence type="ECO:0000256" key="1">
    <source>
        <dbReference type="SAM" id="MobiDB-lite"/>
    </source>
</evidence>
<dbReference type="AlphaFoldDB" id="A0A813E937"/>
<evidence type="ECO:0000313" key="3">
    <source>
        <dbReference type="Proteomes" id="UP000654075"/>
    </source>
</evidence>
<gene>
    <name evidence="2" type="ORF">PGLA1383_LOCUS13963</name>
</gene>